<comment type="caution">
    <text evidence="1">The sequence shown here is derived from an EMBL/GenBank/DDBJ whole genome shotgun (WGS) entry which is preliminary data.</text>
</comment>
<dbReference type="OrthoDB" id="1430376at2759"/>
<dbReference type="InterPro" id="IPR035513">
    <property type="entry name" value="Invertase/methylesterase_inhib"/>
</dbReference>
<reference evidence="1" key="1">
    <citation type="submission" date="2022-02" db="EMBL/GenBank/DDBJ databases">
        <authorList>
            <person name="Henning P.M."/>
            <person name="McCubbin A.G."/>
            <person name="Shore J.S."/>
        </authorList>
    </citation>
    <scope>NUCLEOTIDE SEQUENCE</scope>
    <source>
        <strain evidence="1">F60SS</strain>
        <tissue evidence="1">Leaves</tissue>
    </source>
</reference>
<dbReference type="SUPFAM" id="SSF101148">
    <property type="entry name" value="Plant invertase/pectin methylesterase inhibitor"/>
    <property type="match status" value="1"/>
</dbReference>
<reference evidence="1" key="2">
    <citation type="journal article" date="2023" name="Plants (Basel)">
        <title>Annotation of the Turnera subulata (Passifloraceae) Draft Genome Reveals the S-Locus Evolved after the Divergence of Turneroideae from Passifloroideae in a Stepwise Manner.</title>
        <authorList>
            <person name="Henning P.M."/>
            <person name="Roalson E.H."/>
            <person name="Mir W."/>
            <person name="McCubbin A.G."/>
            <person name="Shore J.S."/>
        </authorList>
    </citation>
    <scope>NUCLEOTIDE SEQUENCE</scope>
    <source>
        <strain evidence="1">F60SS</strain>
    </source>
</reference>
<gene>
    <name evidence="1" type="ORF">Tsubulata_025444</name>
</gene>
<accession>A0A9Q0FEE9</accession>
<dbReference type="EMBL" id="JAKUCV010005766">
    <property type="protein sequence ID" value="KAJ4829968.1"/>
    <property type="molecule type" value="Genomic_DNA"/>
</dbReference>
<protein>
    <recommendedName>
        <fullName evidence="3">Pectinesterase inhibitor domain-containing protein</fullName>
    </recommendedName>
</protein>
<keyword evidence="2" id="KW-1185">Reference proteome</keyword>
<proteinExistence type="predicted"/>
<dbReference type="Proteomes" id="UP001141552">
    <property type="component" value="Unassembled WGS sequence"/>
</dbReference>
<evidence type="ECO:0000313" key="1">
    <source>
        <dbReference type="EMBL" id="KAJ4829968.1"/>
    </source>
</evidence>
<dbReference type="AlphaFoldDB" id="A0A9Q0FEE9"/>
<dbReference type="Gene3D" id="1.20.140.40">
    <property type="entry name" value="Invertase/pectin methylesterase inhibitor family protein"/>
    <property type="match status" value="1"/>
</dbReference>
<organism evidence="1 2">
    <name type="scientific">Turnera subulata</name>
    <dbReference type="NCBI Taxonomy" id="218843"/>
    <lineage>
        <taxon>Eukaryota</taxon>
        <taxon>Viridiplantae</taxon>
        <taxon>Streptophyta</taxon>
        <taxon>Embryophyta</taxon>
        <taxon>Tracheophyta</taxon>
        <taxon>Spermatophyta</taxon>
        <taxon>Magnoliopsida</taxon>
        <taxon>eudicotyledons</taxon>
        <taxon>Gunneridae</taxon>
        <taxon>Pentapetalae</taxon>
        <taxon>rosids</taxon>
        <taxon>fabids</taxon>
        <taxon>Malpighiales</taxon>
        <taxon>Passifloraceae</taxon>
        <taxon>Turnera</taxon>
    </lineage>
</organism>
<sequence length="166" mass="18843">MKIRIIPAKTNPLYIHSTPPSHFPQQRKFSTLFSSYPITINYENGSSNHFLYVSTHLHLLHFRHSSSGIIKTKLPSSTDSLCDSIREVHALVSPGTVSDDVLRHISNVETWVCDAMDCVTDCTDGGPDEKKRKFKGTMKRKLLNVEQSISIVLDLFDQYAERCHKP</sequence>
<evidence type="ECO:0008006" key="3">
    <source>
        <dbReference type="Google" id="ProtNLM"/>
    </source>
</evidence>
<evidence type="ECO:0000313" key="2">
    <source>
        <dbReference type="Proteomes" id="UP001141552"/>
    </source>
</evidence>
<name>A0A9Q0FEE9_9ROSI</name>